<evidence type="ECO:0000313" key="2">
    <source>
        <dbReference type="Proteomes" id="UP000358366"/>
    </source>
</evidence>
<dbReference type="AlphaFoldDB" id="A0A564TUU0"/>
<gene>
    <name evidence="1" type="ORF">DFSSTS7063_01845</name>
</gene>
<accession>A0A564TUU0</accession>
<dbReference type="Proteomes" id="UP000358366">
    <property type="component" value="Unassembled WGS sequence"/>
</dbReference>
<evidence type="ECO:0000313" key="1">
    <source>
        <dbReference type="EMBL" id="VUX11006.1"/>
    </source>
</evidence>
<sequence>MGKTGVINRDFTGEENNVYHDVIWLFKIYRAVNWRMQIKVNQVKHRIREEYGTDLDEFLDSIYQAGMDINQDLDDMKQRIEVINRSNKFLKLIDEAVELMRNFHPQGERYYWVLYYSYMSARKAENIDEILDLLEPHFPKITRIHRATYFRWREQAFQAVSSILWGYEDESRQIIEYFKNNFEVE</sequence>
<proteinExistence type="predicted"/>
<dbReference type="EMBL" id="CABHNI010000032">
    <property type="protein sequence ID" value="VUX11006.1"/>
    <property type="molecule type" value="Genomic_DNA"/>
</dbReference>
<protein>
    <submittedName>
        <fullName evidence="1">Uncharacterized protein</fullName>
    </submittedName>
</protein>
<name>A0A564TUU0_9FIRM</name>
<dbReference type="RefSeq" id="WP_144124644.1">
    <property type="nucleotide sequence ID" value="NZ_CABHNI010000032.1"/>
</dbReference>
<reference evidence="1 2" key="1">
    <citation type="submission" date="2019-07" db="EMBL/GenBank/DDBJ databases">
        <authorList>
            <person name="Hibberd C M."/>
            <person name="Gehrig L. J."/>
            <person name="Chang H.-W."/>
            <person name="Venkatesh S."/>
        </authorList>
    </citation>
    <scope>NUCLEOTIDE SEQUENCE [LARGE SCALE GENOMIC DNA]</scope>
    <source>
        <strain evidence="1">Dorea_formicigenerans_SSTS_Bg7063</strain>
    </source>
</reference>
<organism evidence="1 2">
    <name type="scientific">Dorea formicigenerans</name>
    <dbReference type="NCBI Taxonomy" id="39486"/>
    <lineage>
        <taxon>Bacteria</taxon>
        <taxon>Bacillati</taxon>
        <taxon>Bacillota</taxon>
        <taxon>Clostridia</taxon>
        <taxon>Lachnospirales</taxon>
        <taxon>Lachnospiraceae</taxon>
        <taxon>Dorea</taxon>
    </lineage>
</organism>